<dbReference type="Proteomes" id="UP000500930">
    <property type="component" value="Chromosome"/>
</dbReference>
<dbReference type="AlphaFoldDB" id="A0A858PXL9"/>
<keyword evidence="7" id="KW-1185">Reference proteome</keyword>
<gene>
    <name evidence="6" type="ORF">ANPL_01160</name>
</gene>
<dbReference type="NCBIfam" id="TIGR00706">
    <property type="entry name" value="SppA_dom"/>
    <property type="match status" value="1"/>
</dbReference>
<comment type="similarity">
    <text evidence="1">Belongs to the peptidase S49 family.</text>
</comment>
<dbReference type="Gene3D" id="6.20.330.10">
    <property type="match status" value="1"/>
</dbReference>
<evidence type="ECO:0000313" key="6">
    <source>
        <dbReference type="EMBL" id="QJC27343.1"/>
    </source>
</evidence>
<sequence length="295" mass="32289">MFDYLLKIEALGSKLRVWRSVFFLTLGLLVVTASQVDYSRLALPKVFGNSYIARVNVEGAISRNRSRDVLMEKIARDDAIKAVLLRIDSPGGTVGDSEVLYQQLRDIAAKKPVVAVMGNVAASGGYMIALAADHVVARNGTITGSIGVRSNYIGVSQIAKNLGITLRTIKTSEHKGAGSPFEEMSEGSIKLMQEVVDDFHRFFVGLVMAHRNMTEAEALKVSDGRVFTGSQAYNAGLIDEIGGEHEALEWLKEHKEVDINIPVRDLEYRHGIMNAEGLLSMLSTAFAEFLYHGSV</sequence>
<dbReference type="Pfam" id="PF01343">
    <property type="entry name" value="Peptidase_S49"/>
    <property type="match status" value="1"/>
</dbReference>
<dbReference type="InterPro" id="IPR047272">
    <property type="entry name" value="S49_SppA_C"/>
</dbReference>
<dbReference type="KEGG" id="aplt:ANPL_01160"/>
<proteinExistence type="inferred from homology"/>
<dbReference type="CDD" id="cd07023">
    <property type="entry name" value="S49_Sppa_N_C"/>
    <property type="match status" value="1"/>
</dbReference>
<keyword evidence="2" id="KW-0645">Protease</keyword>
<evidence type="ECO:0000256" key="3">
    <source>
        <dbReference type="ARBA" id="ARBA00022801"/>
    </source>
</evidence>
<dbReference type="InterPro" id="IPR004635">
    <property type="entry name" value="Pept_S49_SppA"/>
</dbReference>
<evidence type="ECO:0000256" key="2">
    <source>
        <dbReference type="ARBA" id="ARBA00022670"/>
    </source>
</evidence>
<name>A0A858PXL9_9RICK</name>
<dbReference type="GO" id="GO:0006508">
    <property type="term" value="P:proteolysis"/>
    <property type="evidence" value="ECO:0007669"/>
    <property type="project" value="UniProtKB-KW"/>
</dbReference>
<evidence type="ECO:0000256" key="4">
    <source>
        <dbReference type="ARBA" id="ARBA00022825"/>
    </source>
</evidence>
<feature type="domain" description="Peptidase S49" evidence="5">
    <location>
        <begin position="108"/>
        <end position="257"/>
    </location>
</feature>
<dbReference type="RefSeq" id="WP_169192992.1">
    <property type="nucleotide sequence ID" value="NZ_CP046391.1"/>
</dbReference>
<evidence type="ECO:0000256" key="1">
    <source>
        <dbReference type="ARBA" id="ARBA00008683"/>
    </source>
</evidence>
<evidence type="ECO:0000313" key="7">
    <source>
        <dbReference type="Proteomes" id="UP000500930"/>
    </source>
</evidence>
<dbReference type="GO" id="GO:0008236">
    <property type="term" value="F:serine-type peptidase activity"/>
    <property type="evidence" value="ECO:0007669"/>
    <property type="project" value="UniProtKB-KW"/>
</dbReference>
<organism evidence="6 7">
    <name type="scientific">Anaplasma platys</name>
    <dbReference type="NCBI Taxonomy" id="949"/>
    <lineage>
        <taxon>Bacteria</taxon>
        <taxon>Pseudomonadati</taxon>
        <taxon>Pseudomonadota</taxon>
        <taxon>Alphaproteobacteria</taxon>
        <taxon>Rickettsiales</taxon>
        <taxon>Anaplasmataceae</taxon>
        <taxon>Anaplasma</taxon>
    </lineage>
</organism>
<dbReference type="InterPro" id="IPR029045">
    <property type="entry name" value="ClpP/crotonase-like_dom_sf"/>
</dbReference>
<keyword evidence="3" id="KW-0378">Hydrolase</keyword>
<reference evidence="6 7" key="1">
    <citation type="journal article" date="2020" name="Pathogens">
        <title>First Whole Genome Sequence of Anaplasma platys, an Obligate Intracellular Rickettsial Pathogen of Dogs.</title>
        <authorList>
            <person name="Llanes A."/>
            <person name="Rajeev S."/>
        </authorList>
    </citation>
    <scope>NUCLEOTIDE SEQUENCE [LARGE SCALE GENOMIC DNA]</scope>
    <source>
        <strain evidence="6 7">S3</strain>
    </source>
</reference>
<dbReference type="InterPro" id="IPR002142">
    <property type="entry name" value="Peptidase_S49"/>
</dbReference>
<dbReference type="PANTHER" id="PTHR42987">
    <property type="entry name" value="PEPTIDASE S49"/>
    <property type="match status" value="1"/>
</dbReference>
<dbReference type="EMBL" id="CP046391">
    <property type="protein sequence ID" value="QJC27343.1"/>
    <property type="molecule type" value="Genomic_DNA"/>
</dbReference>
<dbReference type="Gene3D" id="3.90.226.10">
    <property type="entry name" value="2-enoyl-CoA Hydratase, Chain A, domain 1"/>
    <property type="match status" value="1"/>
</dbReference>
<dbReference type="SUPFAM" id="SSF52096">
    <property type="entry name" value="ClpP/crotonase"/>
    <property type="match status" value="1"/>
</dbReference>
<evidence type="ECO:0000259" key="5">
    <source>
        <dbReference type="Pfam" id="PF01343"/>
    </source>
</evidence>
<keyword evidence="4" id="KW-0720">Serine protease</keyword>
<accession>A0A858PXL9</accession>
<protein>
    <submittedName>
        <fullName evidence="6">Signal peptide peptidase SppA</fullName>
    </submittedName>
</protein>
<dbReference type="PANTHER" id="PTHR42987:SF6">
    <property type="entry name" value="PROTEINASE IV"/>
    <property type="match status" value="1"/>
</dbReference>